<dbReference type="GO" id="GO:0051301">
    <property type="term" value="P:cell division"/>
    <property type="evidence" value="ECO:0007669"/>
    <property type="project" value="InterPro"/>
</dbReference>
<protein>
    <submittedName>
        <fullName evidence="7">FtsW/RodA/SpoVE family cell cycle protein</fullName>
    </submittedName>
</protein>
<dbReference type="GO" id="GO:0015648">
    <property type="term" value="F:lipid-linked peptidoglycan transporter activity"/>
    <property type="evidence" value="ECO:0007669"/>
    <property type="project" value="TreeGrafter"/>
</dbReference>
<accession>A0A9D2AVV2</accession>
<dbReference type="GO" id="GO:0008360">
    <property type="term" value="P:regulation of cell shape"/>
    <property type="evidence" value="ECO:0007669"/>
    <property type="project" value="UniProtKB-KW"/>
</dbReference>
<reference evidence="7" key="2">
    <citation type="submission" date="2021-04" db="EMBL/GenBank/DDBJ databases">
        <authorList>
            <person name="Gilroy R."/>
        </authorList>
    </citation>
    <scope>NUCLEOTIDE SEQUENCE</scope>
    <source>
        <strain evidence="7">ChiGjej4B4-12881</strain>
    </source>
</reference>
<feature type="transmembrane region" description="Helical" evidence="6">
    <location>
        <begin position="222"/>
        <end position="245"/>
    </location>
</feature>
<name>A0A9D2AVV2_9FIRM</name>
<evidence type="ECO:0000256" key="3">
    <source>
        <dbReference type="ARBA" id="ARBA00022960"/>
    </source>
</evidence>
<dbReference type="InterPro" id="IPR047928">
    <property type="entry name" value="Perm_prefix_1"/>
</dbReference>
<comment type="caution">
    <text evidence="7">The sequence shown here is derived from an EMBL/GenBank/DDBJ whole genome shotgun (WGS) entry which is preliminary data.</text>
</comment>
<feature type="transmembrane region" description="Helical" evidence="6">
    <location>
        <begin position="83"/>
        <end position="104"/>
    </location>
</feature>
<reference evidence="7" key="1">
    <citation type="journal article" date="2021" name="PeerJ">
        <title>Extensive microbial diversity within the chicken gut microbiome revealed by metagenomics and culture.</title>
        <authorList>
            <person name="Gilroy R."/>
            <person name="Ravi A."/>
            <person name="Getino M."/>
            <person name="Pursley I."/>
            <person name="Horton D.L."/>
            <person name="Alikhan N.F."/>
            <person name="Baker D."/>
            <person name="Gharbi K."/>
            <person name="Hall N."/>
            <person name="Watson M."/>
            <person name="Adriaenssens E.M."/>
            <person name="Foster-Nyarko E."/>
            <person name="Jarju S."/>
            <person name="Secka A."/>
            <person name="Antonio M."/>
            <person name="Oren A."/>
            <person name="Chaudhuri R.R."/>
            <person name="La Ragione R."/>
            <person name="Hildebrand F."/>
            <person name="Pallen M.J."/>
        </authorList>
    </citation>
    <scope>NUCLEOTIDE SEQUENCE</scope>
    <source>
        <strain evidence="7">ChiGjej4B4-12881</strain>
    </source>
</reference>
<keyword evidence="2 6" id="KW-0812">Transmembrane</keyword>
<keyword evidence="4 6" id="KW-1133">Transmembrane helix</keyword>
<dbReference type="EMBL" id="DXEU01000057">
    <property type="protein sequence ID" value="HIX51818.1"/>
    <property type="molecule type" value="Genomic_DNA"/>
</dbReference>
<feature type="transmembrane region" description="Helical" evidence="6">
    <location>
        <begin position="372"/>
        <end position="390"/>
    </location>
</feature>
<dbReference type="InterPro" id="IPR001182">
    <property type="entry name" value="FtsW/RodA"/>
</dbReference>
<dbReference type="Pfam" id="PF01098">
    <property type="entry name" value="FTSW_RODA_SPOVE"/>
    <property type="match status" value="1"/>
</dbReference>
<keyword evidence="3" id="KW-0133">Cell shape</keyword>
<evidence type="ECO:0000313" key="7">
    <source>
        <dbReference type="EMBL" id="HIX51818.1"/>
    </source>
</evidence>
<feature type="transmembrane region" description="Helical" evidence="6">
    <location>
        <begin position="148"/>
        <end position="165"/>
    </location>
</feature>
<sequence>MPERQSFRAEEEYLSALVSQIRCKKARSLVAEELAAHIQDQKEALMEAGMDEEAALAESVRQMGDPLEVGMEMDRIHRPRLDLRLLALIAVLSLAGLFLQYQIGGLAESAGFADSFARHCLGTGLGLAVMAAVYFLDYTLVERYALPLWLLLSGWLIASGFLSPHVNGSRAYTQISLYLYVPVFAGLLCRARRRGIAGFAACLILMALTVLLGVGTCGTLNVPFFLALVCLMMITAAVGWGWFPLPRRRTILLLWGGAALIPVLYAALGGLSAYQVERLRLLLSPAARQASRYTADYAAANVRELLHASRLAGNTGLPAGQLLPSLSSDYVFTFAVSSYGILAGIALAAALAFLAARILGISRRQTNQLGRMISLGCGLVFAVEAAHYILANCGISLLSQTWLPFFSSGLRASLVTYVFAGLLLSVRRFQDVVGTGHRG</sequence>
<organism evidence="7 8">
    <name type="scientific">Candidatus Lachnoclostridium stercoripullorum</name>
    <dbReference type="NCBI Taxonomy" id="2838635"/>
    <lineage>
        <taxon>Bacteria</taxon>
        <taxon>Bacillati</taxon>
        <taxon>Bacillota</taxon>
        <taxon>Clostridia</taxon>
        <taxon>Lachnospirales</taxon>
        <taxon>Lachnospiraceae</taxon>
    </lineage>
</organism>
<evidence type="ECO:0000256" key="4">
    <source>
        <dbReference type="ARBA" id="ARBA00022989"/>
    </source>
</evidence>
<dbReference type="GO" id="GO:0005886">
    <property type="term" value="C:plasma membrane"/>
    <property type="evidence" value="ECO:0007669"/>
    <property type="project" value="TreeGrafter"/>
</dbReference>
<evidence type="ECO:0000313" key="8">
    <source>
        <dbReference type="Proteomes" id="UP000886780"/>
    </source>
</evidence>
<dbReference type="Proteomes" id="UP000886780">
    <property type="component" value="Unassembled WGS sequence"/>
</dbReference>
<evidence type="ECO:0000256" key="1">
    <source>
        <dbReference type="ARBA" id="ARBA00004141"/>
    </source>
</evidence>
<dbReference type="GO" id="GO:0032153">
    <property type="term" value="C:cell division site"/>
    <property type="evidence" value="ECO:0007669"/>
    <property type="project" value="TreeGrafter"/>
</dbReference>
<evidence type="ECO:0000256" key="5">
    <source>
        <dbReference type="ARBA" id="ARBA00023136"/>
    </source>
</evidence>
<evidence type="ECO:0000256" key="2">
    <source>
        <dbReference type="ARBA" id="ARBA00022692"/>
    </source>
</evidence>
<proteinExistence type="predicted"/>
<feature type="transmembrane region" description="Helical" evidence="6">
    <location>
        <begin position="402"/>
        <end position="424"/>
    </location>
</feature>
<feature type="transmembrane region" description="Helical" evidence="6">
    <location>
        <begin position="116"/>
        <end position="136"/>
    </location>
</feature>
<dbReference type="PANTHER" id="PTHR30474">
    <property type="entry name" value="CELL CYCLE PROTEIN"/>
    <property type="match status" value="1"/>
</dbReference>
<comment type="subcellular location">
    <subcellularLocation>
        <location evidence="1">Membrane</location>
        <topology evidence="1">Multi-pass membrane protein</topology>
    </subcellularLocation>
</comment>
<dbReference type="NCBIfam" id="NF038403">
    <property type="entry name" value="perm_prefix_1"/>
    <property type="match status" value="1"/>
</dbReference>
<evidence type="ECO:0000256" key="6">
    <source>
        <dbReference type="SAM" id="Phobius"/>
    </source>
</evidence>
<dbReference type="AlphaFoldDB" id="A0A9D2AVV2"/>
<feature type="transmembrane region" description="Helical" evidence="6">
    <location>
        <begin position="171"/>
        <end position="189"/>
    </location>
</feature>
<feature type="transmembrane region" description="Helical" evidence="6">
    <location>
        <begin position="252"/>
        <end position="274"/>
    </location>
</feature>
<gene>
    <name evidence="7" type="ORF">IAA28_03300</name>
</gene>
<feature type="transmembrane region" description="Helical" evidence="6">
    <location>
        <begin position="196"/>
        <end position="216"/>
    </location>
</feature>
<feature type="transmembrane region" description="Helical" evidence="6">
    <location>
        <begin position="330"/>
        <end position="360"/>
    </location>
</feature>
<keyword evidence="5 6" id="KW-0472">Membrane</keyword>